<accession>A0A699GNP0</accession>
<evidence type="ECO:0000256" key="1">
    <source>
        <dbReference type="SAM" id="MobiDB-lite"/>
    </source>
</evidence>
<feature type="region of interest" description="Disordered" evidence="1">
    <location>
        <begin position="1"/>
        <end position="25"/>
    </location>
</feature>
<dbReference type="EMBL" id="BKCJ010028956">
    <property type="protein sequence ID" value="GEV62020.1"/>
    <property type="molecule type" value="Genomic_DNA"/>
</dbReference>
<evidence type="ECO:0000313" key="2">
    <source>
        <dbReference type="EMBL" id="GEV62020.1"/>
    </source>
</evidence>
<gene>
    <name evidence="2" type="ORF">Tci_133997</name>
</gene>
<organism evidence="2">
    <name type="scientific">Tanacetum cinerariifolium</name>
    <name type="common">Dalmatian daisy</name>
    <name type="synonym">Chrysanthemum cinerariifolium</name>
    <dbReference type="NCBI Taxonomy" id="118510"/>
    <lineage>
        <taxon>Eukaryota</taxon>
        <taxon>Viridiplantae</taxon>
        <taxon>Streptophyta</taxon>
        <taxon>Embryophyta</taxon>
        <taxon>Tracheophyta</taxon>
        <taxon>Spermatophyta</taxon>
        <taxon>Magnoliopsida</taxon>
        <taxon>eudicotyledons</taxon>
        <taxon>Gunneridae</taxon>
        <taxon>Pentapetalae</taxon>
        <taxon>asterids</taxon>
        <taxon>campanulids</taxon>
        <taxon>Asterales</taxon>
        <taxon>Asteraceae</taxon>
        <taxon>Asteroideae</taxon>
        <taxon>Anthemideae</taxon>
        <taxon>Anthemidinae</taxon>
        <taxon>Tanacetum</taxon>
    </lineage>
</organism>
<name>A0A699GNP0_TANCI</name>
<feature type="compositionally biased region" description="Polar residues" evidence="1">
    <location>
        <begin position="1"/>
        <end position="10"/>
    </location>
</feature>
<sequence>MSAGISSHNSKGVPLDCKASGSSDNSKLWDVRETRKPFDTTPHKVHEIPFNCQTGNYRIDLVDELRKFLSFYNPRTSKEWEAVVRVLLYPTRSQDEDSKLDIYINWSDVYSNGVGF</sequence>
<reference evidence="2" key="1">
    <citation type="journal article" date="2019" name="Sci. Rep.">
        <title>Draft genome of Tanacetum cinerariifolium, the natural source of mosquito coil.</title>
        <authorList>
            <person name="Yamashiro T."/>
            <person name="Shiraishi A."/>
            <person name="Satake H."/>
            <person name="Nakayama K."/>
        </authorList>
    </citation>
    <scope>NUCLEOTIDE SEQUENCE</scope>
</reference>
<comment type="caution">
    <text evidence="2">The sequence shown here is derived from an EMBL/GenBank/DDBJ whole genome shotgun (WGS) entry which is preliminary data.</text>
</comment>
<dbReference type="AlphaFoldDB" id="A0A699GNP0"/>
<protein>
    <submittedName>
        <fullName evidence="2">Uncharacterized protein</fullName>
    </submittedName>
</protein>
<proteinExistence type="predicted"/>